<sequence>MVERDMVERDTLVSIIMPSWNTAKYISESIQSVLDQTHQNWELIIVDDCSNDETEKVVSHFKDSRIKFFKNSNNLGAALTRNKALRKARGRWIAFLDSDDLWHPSKLEKQLEFMKNNGYSFTYHNFEKIDESSQSLRVLVSGPAIVTRKMMYNYGYPGCLTLMYDADKMGLIQIKDIKKNNDYAILLQLCKKYDCYLLNESLASYRIRKKSISHDKISKKLRSHYDLFHICDEQPPLKSLWFAVFNMYYGILKKIRYEKQF</sequence>
<dbReference type="Pfam" id="PF00535">
    <property type="entry name" value="Glycos_transf_2"/>
    <property type="match status" value="1"/>
</dbReference>
<feature type="domain" description="Glycosyltransferase 2-like" evidence="1">
    <location>
        <begin position="14"/>
        <end position="134"/>
    </location>
</feature>
<evidence type="ECO:0000313" key="2">
    <source>
        <dbReference type="EMBL" id="AEH57459.1"/>
    </source>
</evidence>
<organism evidence="2">
    <name type="scientific">Streptococcus suis</name>
    <dbReference type="NCBI Taxonomy" id="1307"/>
    <lineage>
        <taxon>Bacteria</taxon>
        <taxon>Bacillati</taxon>
        <taxon>Bacillota</taxon>
        <taxon>Bacilli</taxon>
        <taxon>Lactobacillales</taxon>
        <taxon>Streptococcaceae</taxon>
        <taxon>Streptococcus</taxon>
    </lineage>
</organism>
<dbReference type="EMBL" id="JF273649">
    <property type="protein sequence ID" value="AEH57459.1"/>
    <property type="molecule type" value="Genomic_DNA"/>
</dbReference>
<dbReference type="CDD" id="cd00761">
    <property type="entry name" value="Glyco_tranf_GTA_type"/>
    <property type="match status" value="1"/>
</dbReference>
<dbReference type="InterPro" id="IPR001173">
    <property type="entry name" value="Glyco_trans_2-like"/>
</dbReference>
<gene>
    <name evidence="2" type="primary">cps7H</name>
</gene>
<dbReference type="Gene3D" id="3.90.550.10">
    <property type="entry name" value="Spore Coat Polysaccharide Biosynthesis Protein SpsA, Chain A"/>
    <property type="match status" value="1"/>
</dbReference>
<dbReference type="GO" id="GO:0016758">
    <property type="term" value="F:hexosyltransferase activity"/>
    <property type="evidence" value="ECO:0007669"/>
    <property type="project" value="UniProtKB-ARBA"/>
</dbReference>
<dbReference type="PANTHER" id="PTHR22916:SF3">
    <property type="entry name" value="UDP-GLCNAC:BETAGAL BETA-1,3-N-ACETYLGLUCOSAMINYLTRANSFERASE-LIKE PROTEIN 1"/>
    <property type="match status" value="1"/>
</dbReference>
<reference evidence="2" key="1">
    <citation type="journal article" date="2011" name="FEMS Microbiol. Lett.">
        <title>Genetic analysis of the capsular polysaccharide synthesis locus in 15 Streptococcus suis serotypes.</title>
        <authorList>
            <person name="Wang K."/>
            <person name="Fan W."/>
            <person name="Cai L."/>
            <person name="Huang B."/>
            <person name="Lu C."/>
        </authorList>
    </citation>
    <scope>NUCLEOTIDE SEQUENCE</scope>
    <source>
        <strain evidence="2">8074</strain>
    </source>
</reference>
<evidence type="ECO:0000259" key="1">
    <source>
        <dbReference type="Pfam" id="PF00535"/>
    </source>
</evidence>
<accession>G8DTV8</accession>
<name>G8DTV8_STRSU</name>
<protein>
    <submittedName>
        <fullName evidence="2">Cps7H</fullName>
    </submittedName>
</protein>
<proteinExistence type="predicted"/>
<dbReference type="AlphaFoldDB" id="G8DTV8"/>
<dbReference type="PANTHER" id="PTHR22916">
    <property type="entry name" value="GLYCOSYLTRANSFERASE"/>
    <property type="match status" value="1"/>
</dbReference>
<dbReference type="InterPro" id="IPR029044">
    <property type="entry name" value="Nucleotide-diphossugar_trans"/>
</dbReference>
<dbReference type="SUPFAM" id="SSF53448">
    <property type="entry name" value="Nucleotide-diphospho-sugar transferases"/>
    <property type="match status" value="1"/>
</dbReference>